<dbReference type="InterPro" id="IPR009273">
    <property type="entry name" value="DUF930"/>
</dbReference>
<dbReference type="RefSeq" id="WP_101532897.1">
    <property type="nucleotide sequence ID" value="NZ_JBFHIU010000067.1"/>
</dbReference>
<keyword evidence="3" id="KW-1185">Reference proteome</keyword>
<evidence type="ECO:0000256" key="1">
    <source>
        <dbReference type="SAM" id="SignalP"/>
    </source>
</evidence>
<evidence type="ECO:0000313" key="2">
    <source>
        <dbReference type="EMBL" id="PLW78186.1"/>
    </source>
</evidence>
<dbReference type="AlphaFoldDB" id="A0A2N5XUJ0"/>
<dbReference type="Proteomes" id="UP000234881">
    <property type="component" value="Unassembled WGS sequence"/>
</dbReference>
<dbReference type="Pfam" id="PF06059">
    <property type="entry name" value="DUF930"/>
    <property type="match status" value="1"/>
</dbReference>
<proteinExistence type="predicted"/>
<feature type="signal peptide" evidence="1">
    <location>
        <begin position="1"/>
        <end position="30"/>
    </location>
</feature>
<name>A0A2N5XUJ0_9HYPH</name>
<reference evidence="2 3" key="1">
    <citation type="submission" date="2018-01" db="EMBL/GenBank/DDBJ databases">
        <title>The draft genome sequence of Cohaesibacter sp. H1304.</title>
        <authorList>
            <person name="Wang N.-N."/>
            <person name="Du Z.-J."/>
        </authorList>
    </citation>
    <scope>NUCLEOTIDE SEQUENCE [LARGE SCALE GENOMIC DNA]</scope>
    <source>
        <strain evidence="2 3">H1304</strain>
    </source>
</reference>
<accession>A0A2N5XUJ0</accession>
<dbReference type="EMBL" id="PKUQ01000010">
    <property type="protein sequence ID" value="PLW78186.1"/>
    <property type="molecule type" value="Genomic_DNA"/>
</dbReference>
<protein>
    <recommendedName>
        <fullName evidence="4">DUF930 domain-containing protein</fullName>
    </recommendedName>
</protein>
<dbReference type="OrthoDB" id="8444764at2"/>
<keyword evidence="1" id="KW-0732">Signal</keyword>
<evidence type="ECO:0000313" key="3">
    <source>
        <dbReference type="Proteomes" id="UP000234881"/>
    </source>
</evidence>
<feature type="chain" id="PRO_5014626554" description="DUF930 domain-containing protein" evidence="1">
    <location>
        <begin position="31"/>
        <end position="132"/>
    </location>
</feature>
<organism evidence="2 3">
    <name type="scientific">Cohaesibacter celericrescens</name>
    <dbReference type="NCBI Taxonomy" id="2067669"/>
    <lineage>
        <taxon>Bacteria</taxon>
        <taxon>Pseudomonadati</taxon>
        <taxon>Pseudomonadota</taxon>
        <taxon>Alphaproteobacteria</taxon>
        <taxon>Hyphomicrobiales</taxon>
        <taxon>Cohaesibacteraceae</taxon>
    </lineage>
</organism>
<evidence type="ECO:0008006" key="4">
    <source>
        <dbReference type="Google" id="ProtNLM"/>
    </source>
</evidence>
<comment type="caution">
    <text evidence="2">The sequence shown here is derived from an EMBL/GenBank/DDBJ whole genome shotgun (WGS) entry which is preliminary data.</text>
</comment>
<gene>
    <name evidence="2" type="ORF">C0081_05965</name>
</gene>
<sequence>MKKQITLFVSRAFLALIVLMAIGHAGTAHALDKRTLNALKQMVPEEQLIQRCELEAMDKLNAARIVAYTFEPLEYGDTKLKAPGAAYRKKGDWYRVSYSCTTSEDRMEVVQFSLKKGDKIPKQDWEQYNLFP</sequence>